<accession>A0AA49GH22</accession>
<name>A0AA49GH22_9BACT</name>
<proteinExistence type="predicted"/>
<protein>
    <submittedName>
        <fullName evidence="1">Uncharacterized protein</fullName>
    </submittedName>
</protein>
<organism evidence="1">
    <name type="scientific">Roseihalotalea indica</name>
    <dbReference type="NCBI Taxonomy" id="2867963"/>
    <lineage>
        <taxon>Bacteria</taxon>
        <taxon>Pseudomonadati</taxon>
        <taxon>Bacteroidota</taxon>
        <taxon>Cytophagia</taxon>
        <taxon>Cytophagales</taxon>
        <taxon>Catalimonadaceae</taxon>
        <taxon>Roseihalotalea</taxon>
    </lineage>
</organism>
<dbReference type="EMBL" id="CP120682">
    <property type="protein sequence ID" value="WKN34580.1"/>
    <property type="molecule type" value="Genomic_DNA"/>
</dbReference>
<gene>
    <name evidence="1" type="ORF">K4G66_19590</name>
</gene>
<reference evidence="1" key="1">
    <citation type="journal article" date="2023" name="Comput. Struct. Biotechnol. J.">
        <title>Discovery of a novel marine Bacteroidetes with a rich repertoire of carbohydrate-active enzymes.</title>
        <authorList>
            <person name="Chen B."/>
            <person name="Liu G."/>
            <person name="Chen Q."/>
            <person name="Wang H."/>
            <person name="Liu L."/>
            <person name="Tang K."/>
        </authorList>
    </citation>
    <scope>NUCLEOTIDE SEQUENCE</scope>
    <source>
        <strain evidence="1">TK19036</strain>
    </source>
</reference>
<sequence length="132" mass="14677">MANLSQASESATATIRALQSTANRISQGPEIIGFLMEDTITVTQLRQSMLHLQNASGIIANISLDIQQMVQAVEAGKGTAGLLISDSILAEEAEQRIEEVETGLLLFNENMEALRHNFLFRRYFRKQQRGQK</sequence>
<dbReference type="AlphaFoldDB" id="A0AA49GH22"/>
<evidence type="ECO:0000313" key="1">
    <source>
        <dbReference type="EMBL" id="WKN34580.1"/>
    </source>
</evidence>
<reference evidence="1" key="2">
    <citation type="journal article" date="2024" name="Antonie Van Leeuwenhoek">
        <title>Roseihalotalea indica gen. nov., sp. nov., a halophilic Bacteroidetes from mesopelagic Southwest Indian Ocean with higher carbohydrate metabolic potential.</title>
        <authorList>
            <person name="Chen B."/>
            <person name="Zhang M."/>
            <person name="Lin D."/>
            <person name="Ye J."/>
            <person name="Tang K."/>
        </authorList>
    </citation>
    <scope>NUCLEOTIDE SEQUENCE</scope>
    <source>
        <strain evidence="1">TK19036</strain>
    </source>
</reference>